<evidence type="ECO:0000313" key="1">
    <source>
        <dbReference type="EMBL" id="PJE59593.1"/>
    </source>
</evidence>
<dbReference type="Gene3D" id="3.90.1640.10">
    <property type="entry name" value="inorganic pyrophosphatase (n-terminal core)"/>
    <property type="match status" value="2"/>
</dbReference>
<dbReference type="SUPFAM" id="SSF64182">
    <property type="entry name" value="DHH phosphoesterases"/>
    <property type="match status" value="1"/>
</dbReference>
<dbReference type="PANTHER" id="PTHR47618">
    <property type="entry name" value="BIFUNCTIONAL OLIGORIBONUCLEASE AND PAP PHOSPHATASE NRNA"/>
    <property type="match status" value="1"/>
</dbReference>
<evidence type="ECO:0000313" key="2">
    <source>
        <dbReference type="Proteomes" id="UP000231086"/>
    </source>
</evidence>
<accession>A0A2M8KI78</accession>
<dbReference type="Proteomes" id="UP000231086">
    <property type="component" value="Unassembled WGS sequence"/>
</dbReference>
<dbReference type="EMBL" id="PFEA01000054">
    <property type="protein sequence ID" value="PJE59593.1"/>
    <property type="molecule type" value="Genomic_DNA"/>
</dbReference>
<protein>
    <recommendedName>
        <fullName evidence="3">DDH domain-containing protein</fullName>
    </recommendedName>
</protein>
<name>A0A2M8KI78_9BACT</name>
<dbReference type="PANTHER" id="PTHR47618:SF1">
    <property type="entry name" value="BIFUNCTIONAL OLIGORIBONUCLEASE AND PAP PHOSPHATASE NRNA"/>
    <property type="match status" value="1"/>
</dbReference>
<dbReference type="InterPro" id="IPR038763">
    <property type="entry name" value="DHH_sf"/>
</dbReference>
<dbReference type="AlphaFoldDB" id="A0A2M8KI78"/>
<dbReference type="InterPro" id="IPR051319">
    <property type="entry name" value="Oligoribo/pAp-PDE_c-di-AMP_PDE"/>
</dbReference>
<reference evidence="2" key="1">
    <citation type="submission" date="2017-09" db="EMBL/GenBank/DDBJ databases">
        <title>Depth-based differentiation of microbial function through sediment-hosted aquifers and enrichment of novel symbionts in the deep terrestrial subsurface.</title>
        <authorList>
            <person name="Probst A.J."/>
            <person name="Ladd B."/>
            <person name="Jarett J.K."/>
            <person name="Geller-Mcgrath D.E."/>
            <person name="Sieber C.M.K."/>
            <person name="Emerson J.B."/>
            <person name="Anantharaman K."/>
            <person name="Thomas B.C."/>
            <person name="Malmstrom R."/>
            <person name="Stieglmeier M."/>
            <person name="Klingl A."/>
            <person name="Woyke T."/>
            <person name="Ryan C.M."/>
            <person name="Banfield J.F."/>
        </authorList>
    </citation>
    <scope>NUCLEOTIDE SEQUENCE [LARGE SCALE GENOMIC DNA]</scope>
</reference>
<evidence type="ECO:0008006" key="3">
    <source>
        <dbReference type="Google" id="ProtNLM"/>
    </source>
</evidence>
<sequence>MALDSQQQAIEKTKAARNILLALPQNLNADILGSALVLSDFFQKQNKNPEIVCAQKVPERYLFLPQVELLKKDFTVIRDFIISIDTKEHKIARLRYENEKNLLKIFLSSPQKIEERNIHLTPGAFQYDLLVTVGATDLETLGELFEKNPDLFFEKPVLNIDDQAANEHFGEINLVVPEASCCAEIVLDFLQRQKVEIKTPAVATLLLAGIIEKTDSFQNQRTTPQALGTASLLIAAGANREEIVKHLYRTKPLALLKLWGRILAKINLTEEKNIISAQITPEDFSQTNTTSKILPQIMNELKDTFPRTNAASLFWTGGDGESKALFFSPKNTLRLKLEEFLATAPQGEYLLLSEKNTTPQKLETEINSLLAPLV</sequence>
<organism evidence="1 2">
    <name type="scientific">Candidatus Portnoybacteria bacterium CG10_big_fil_rev_8_21_14_0_10_44_7</name>
    <dbReference type="NCBI Taxonomy" id="1974816"/>
    <lineage>
        <taxon>Bacteria</taxon>
        <taxon>Candidatus Portnoyibacteriota</taxon>
    </lineage>
</organism>
<proteinExistence type="predicted"/>
<comment type="caution">
    <text evidence="1">The sequence shown here is derived from an EMBL/GenBank/DDBJ whole genome shotgun (WGS) entry which is preliminary data.</text>
</comment>
<gene>
    <name evidence="1" type="ORF">COU85_02860</name>
</gene>